<keyword evidence="3 6" id="KW-0812">Transmembrane</keyword>
<evidence type="ECO:0000256" key="5">
    <source>
        <dbReference type="ARBA" id="ARBA00023136"/>
    </source>
</evidence>
<keyword evidence="4 6" id="KW-1133">Transmembrane helix</keyword>
<feature type="transmembrane region" description="Helical" evidence="6">
    <location>
        <begin position="31"/>
        <end position="55"/>
    </location>
</feature>
<feature type="transmembrane region" description="Helical" evidence="6">
    <location>
        <begin position="75"/>
        <end position="98"/>
    </location>
</feature>
<gene>
    <name evidence="7" type="ORF">SPHINGO391_410111</name>
</gene>
<feature type="transmembrane region" description="Helical" evidence="6">
    <location>
        <begin position="200"/>
        <end position="223"/>
    </location>
</feature>
<dbReference type="AlphaFoldDB" id="A0A5E7Z3D4"/>
<evidence type="ECO:0000313" key="7">
    <source>
        <dbReference type="EMBL" id="VVT11769.1"/>
    </source>
</evidence>
<proteinExistence type="inferred from homology"/>
<evidence type="ECO:0000256" key="2">
    <source>
        <dbReference type="ARBA" id="ARBA00007802"/>
    </source>
</evidence>
<protein>
    <recommendedName>
        <fullName evidence="9">Type IV secretion system protein VirB6</fullName>
    </recommendedName>
</protein>
<comment type="subcellular location">
    <subcellularLocation>
        <location evidence="1">Membrane</location>
        <topology evidence="1">Multi-pass membrane protein</topology>
    </subcellularLocation>
</comment>
<comment type="similarity">
    <text evidence="2">Belongs to the TrbL/VirB6 family.</text>
</comment>
<evidence type="ECO:0000313" key="8">
    <source>
        <dbReference type="Proteomes" id="UP000326857"/>
    </source>
</evidence>
<feature type="transmembrane region" description="Helical" evidence="6">
    <location>
        <begin position="174"/>
        <end position="193"/>
    </location>
</feature>
<name>A0A5E7Z3D4_9SPHN</name>
<organism evidence="7 8">
    <name type="scientific">Sphingomonas aurantiaca</name>
    <dbReference type="NCBI Taxonomy" id="185949"/>
    <lineage>
        <taxon>Bacteria</taxon>
        <taxon>Pseudomonadati</taxon>
        <taxon>Pseudomonadota</taxon>
        <taxon>Alphaproteobacteria</taxon>
        <taxon>Sphingomonadales</taxon>
        <taxon>Sphingomonadaceae</taxon>
        <taxon>Sphingomonas</taxon>
    </lineage>
</organism>
<feature type="transmembrane region" description="Helical" evidence="6">
    <location>
        <begin position="147"/>
        <end position="168"/>
    </location>
</feature>
<keyword evidence="5 6" id="KW-0472">Membrane</keyword>
<dbReference type="GO" id="GO:0016020">
    <property type="term" value="C:membrane"/>
    <property type="evidence" value="ECO:0007669"/>
    <property type="project" value="UniProtKB-SubCell"/>
</dbReference>
<dbReference type="Pfam" id="PF04610">
    <property type="entry name" value="TrbL"/>
    <property type="match status" value="1"/>
</dbReference>
<feature type="transmembrane region" description="Helical" evidence="6">
    <location>
        <begin position="243"/>
        <end position="262"/>
    </location>
</feature>
<dbReference type="InterPro" id="IPR007688">
    <property type="entry name" value="Conjugal_tfr_TrbL/VirB6"/>
</dbReference>
<accession>A0A5E7Z3D4</accession>
<dbReference type="RefSeq" id="WP_151990617.1">
    <property type="nucleotide sequence ID" value="NZ_LR701528.1"/>
</dbReference>
<evidence type="ECO:0000256" key="3">
    <source>
        <dbReference type="ARBA" id="ARBA00022692"/>
    </source>
</evidence>
<dbReference type="Proteomes" id="UP000326857">
    <property type="component" value="Unassembled WGS sequence"/>
</dbReference>
<evidence type="ECO:0000256" key="4">
    <source>
        <dbReference type="ARBA" id="ARBA00022989"/>
    </source>
</evidence>
<dbReference type="GO" id="GO:0030255">
    <property type="term" value="P:protein secretion by the type IV secretion system"/>
    <property type="evidence" value="ECO:0007669"/>
    <property type="project" value="InterPro"/>
</dbReference>
<evidence type="ECO:0000256" key="1">
    <source>
        <dbReference type="ARBA" id="ARBA00004141"/>
    </source>
</evidence>
<evidence type="ECO:0000256" key="6">
    <source>
        <dbReference type="SAM" id="Phobius"/>
    </source>
</evidence>
<reference evidence="7 8" key="1">
    <citation type="submission" date="2019-09" db="EMBL/GenBank/DDBJ databases">
        <authorList>
            <person name="Dittami M. S."/>
        </authorList>
    </citation>
    <scope>NUCLEOTIDE SEQUENCE [LARGE SCALE GENOMIC DNA]</scope>
    <source>
        <strain evidence="7">SPHINGO391</strain>
    </source>
</reference>
<sequence length="352" mass="37221">MDDVQWKMFAYIVSQVETPLVTAVTQVSNSFLAYVAAPLKIALVLYVALTGFLIARGEAPAPMSVLLPRMLKMGIIVWLLTGSGIYQQWVYNFFFLTLPDSLKDALTSSPGMGAVSANSFDDGWIKAWRAGLEVWKKLTWHDFGPQFAVILFWLAAIISNVFCFAIWLISRVTLAIYIALGPLLIPLVLFPATRGIFERWIGALISCVILQITTIVLLYIILLTEQIVVGTVATKAATSDIEGIQVLLSGIIFFAVAAFVALQLPGLASSLSGGLTFHTGAIARGMQATVGSTGRPAGGGGGGGGGRTGRSGVLGATDAVGRFGGRMAAAGYRTVASRIRPTTGGSLSDRGA</sequence>
<evidence type="ECO:0008006" key="9">
    <source>
        <dbReference type="Google" id="ProtNLM"/>
    </source>
</evidence>
<dbReference type="EMBL" id="CABVLI010000036">
    <property type="protein sequence ID" value="VVT11769.1"/>
    <property type="molecule type" value="Genomic_DNA"/>
</dbReference>